<evidence type="ECO:0000256" key="2">
    <source>
        <dbReference type="SAM" id="Phobius"/>
    </source>
</evidence>
<keyword evidence="2" id="KW-0812">Transmembrane</keyword>
<dbReference type="EMBL" id="BAABAB010000022">
    <property type="protein sequence ID" value="GAA3626650.1"/>
    <property type="molecule type" value="Genomic_DNA"/>
</dbReference>
<organism evidence="3 4">
    <name type="scientific">Microlunatus ginsengisoli</name>
    <dbReference type="NCBI Taxonomy" id="363863"/>
    <lineage>
        <taxon>Bacteria</taxon>
        <taxon>Bacillati</taxon>
        <taxon>Actinomycetota</taxon>
        <taxon>Actinomycetes</taxon>
        <taxon>Propionibacteriales</taxon>
        <taxon>Propionibacteriaceae</taxon>
        <taxon>Microlunatus</taxon>
    </lineage>
</organism>
<keyword evidence="2" id="KW-0472">Membrane</keyword>
<keyword evidence="4" id="KW-1185">Reference proteome</keyword>
<sequence>MITDARPGASEEQWRRQKRYMITMGFRTACFLAMLFVPGVWRWVLFAGAVLLPYVAVVFANQVDSRGRSSQPVEQGEPEDLPQLTAGDERIVPGEQDVEGEAADGSAGSAQDRSGPAGADSPPTPGDRRVA</sequence>
<accession>A0ABP7A809</accession>
<gene>
    <name evidence="3" type="ORF">GCM10022236_31180</name>
</gene>
<evidence type="ECO:0008006" key="5">
    <source>
        <dbReference type="Google" id="ProtNLM"/>
    </source>
</evidence>
<proteinExistence type="predicted"/>
<evidence type="ECO:0000256" key="1">
    <source>
        <dbReference type="SAM" id="MobiDB-lite"/>
    </source>
</evidence>
<dbReference type="Pfam" id="PF11298">
    <property type="entry name" value="DUF3099"/>
    <property type="match status" value="1"/>
</dbReference>
<dbReference type="Proteomes" id="UP001501490">
    <property type="component" value="Unassembled WGS sequence"/>
</dbReference>
<feature type="region of interest" description="Disordered" evidence="1">
    <location>
        <begin position="66"/>
        <end position="131"/>
    </location>
</feature>
<evidence type="ECO:0000313" key="3">
    <source>
        <dbReference type="EMBL" id="GAA3626650.1"/>
    </source>
</evidence>
<keyword evidence="2" id="KW-1133">Transmembrane helix</keyword>
<name>A0ABP7A809_9ACTN</name>
<comment type="caution">
    <text evidence="3">The sequence shown here is derived from an EMBL/GenBank/DDBJ whole genome shotgun (WGS) entry which is preliminary data.</text>
</comment>
<feature type="compositionally biased region" description="Low complexity" evidence="1">
    <location>
        <begin position="103"/>
        <end position="115"/>
    </location>
</feature>
<feature type="transmembrane region" description="Helical" evidence="2">
    <location>
        <begin position="43"/>
        <end position="60"/>
    </location>
</feature>
<dbReference type="InterPro" id="IPR021449">
    <property type="entry name" value="DUF3099"/>
</dbReference>
<protein>
    <recommendedName>
        <fullName evidence="5">DUF3099 domain-containing protein</fullName>
    </recommendedName>
</protein>
<evidence type="ECO:0000313" key="4">
    <source>
        <dbReference type="Proteomes" id="UP001501490"/>
    </source>
</evidence>
<reference evidence="4" key="1">
    <citation type="journal article" date="2019" name="Int. J. Syst. Evol. Microbiol.">
        <title>The Global Catalogue of Microorganisms (GCM) 10K type strain sequencing project: providing services to taxonomists for standard genome sequencing and annotation.</title>
        <authorList>
            <consortium name="The Broad Institute Genomics Platform"/>
            <consortium name="The Broad Institute Genome Sequencing Center for Infectious Disease"/>
            <person name="Wu L."/>
            <person name="Ma J."/>
        </authorList>
    </citation>
    <scope>NUCLEOTIDE SEQUENCE [LARGE SCALE GENOMIC DNA]</scope>
    <source>
        <strain evidence="4">JCM 16929</strain>
    </source>
</reference>
<feature type="transmembrane region" description="Helical" evidence="2">
    <location>
        <begin position="20"/>
        <end position="37"/>
    </location>
</feature>